<protein>
    <submittedName>
        <fullName evidence="1">Uncharacterized protein</fullName>
    </submittedName>
</protein>
<sequence length="368" mass="41132">MNWNCANWQIEAHHWHAHDQNGTKLPICLKWRFPFKFPGMDGFFRFPEWNGYHCLTVHSQNGLGLLPCMLNWYGKSHDRFDLSVYFYRVALKWAIGRMDEMEFQVRMAGLAEMEGKRVYSVWIYLYAFGRTRSPTPSVVFSIPPDGSSPTVFPSVSHSSPLSIEAFPNKSATHPSPSFHAPVSIPASDSSLSEGSIGSFADSDYPRLVSCLLSPPNSVILPLSMAFDVSSRRVSEVRDLQVVNHPCSDLVPISDGVADIANLDIKIEYQWKPTRGSHCNRKGHAEPQGKPAKVFKPTGRILLVSQPIPSQPNIKKKNHVLVAPNKADPGSRNLPISNAFDALRDTKLECPIVDSNVARNREVVVDELL</sequence>
<dbReference type="AlphaFoldDB" id="A0AAD3XSI8"/>
<proteinExistence type="predicted"/>
<dbReference type="EMBL" id="BSYO01000015">
    <property type="protein sequence ID" value="GMH15658.1"/>
    <property type="molecule type" value="Genomic_DNA"/>
</dbReference>
<name>A0AAD3XSI8_NEPGR</name>
<accession>A0AAD3XSI8</accession>
<keyword evidence="2" id="KW-1185">Reference proteome</keyword>
<reference evidence="1" key="1">
    <citation type="submission" date="2023-05" db="EMBL/GenBank/DDBJ databases">
        <title>Nepenthes gracilis genome sequencing.</title>
        <authorList>
            <person name="Fukushima K."/>
        </authorList>
    </citation>
    <scope>NUCLEOTIDE SEQUENCE</scope>
    <source>
        <strain evidence="1">SING2019-196</strain>
    </source>
</reference>
<comment type="caution">
    <text evidence="1">The sequence shown here is derived from an EMBL/GenBank/DDBJ whole genome shotgun (WGS) entry which is preliminary data.</text>
</comment>
<dbReference type="Proteomes" id="UP001279734">
    <property type="component" value="Unassembled WGS sequence"/>
</dbReference>
<evidence type="ECO:0000313" key="2">
    <source>
        <dbReference type="Proteomes" id="UP001279734"/>
    </source>
</evidence>
<evidence type="ECO:0000313" key="1">
    <source>
        <dbReference type="EMBL" id="GMH15658.1"/>
    </source>
</evidence>
<organism evidence="1 2">
    <name type="scientific">Nepenthes gracilis</name>
    <name type="common">Slender pitcher plant</name>
    <dbReference type="NCBI Taxonomy" id="150966"/>
    <lineage>
        <taxon>Eukaryota</taxon>
        <taxon>Viridiplantae</taxon>
        <taxon>Streptophyta</taxon>
        <taxon>Embryophyta</taxon>
        <taxon>Tracheophyta</taxon>
        <taxon>Spermatophyta</taxon>
        <taxon>Magnoliopsida</taxon>
        <taxon>eudicotyledons</taxon>
        <taxon>Gunneridae</taxon>
        <taxon>Pentapetalae</taxon>
        <taxon>Caryophyllales</taxon>
        <taxon>Nepenthaceae</taxon>
        <taxon>Nepenthes</taxon>
    </lineage>
</organism>
<gene>
    <name evidence="1" type="ORF">Nepgr_017499</name>
</gene>